<dbReference type="KEGG" id="bsc:COCSADRAFT_355236"/>
<dbReference type="HOGENOM" id="CLU_046737_1_1_1"/>
<evidence type="ECO:0000256" key="2">
    <source>
        <dbReference type="RuleBase" id="RU003616"/>
    </source>
</evidence>
<dbReference type="Pfam" id="PF00011">
    <property type="entry name" value="HSP20"/>
    <property type="match status" value="1"/>
</dbReference>
<dbReference type="CDD" id="cd06464">
    <property type="entry name" value="ACD_sHsps-like"/>
    <property type="match status" value="1"/>
</dbReference>
<dbReference type="STRING" id="665912.M2SU70"/>
<reference evidence="5" key="2">
    <citation type="journal article" date="2013" name="PLoS Genet.">
        <title>Comparative genome structure, secondary metabolite, and effector coding capacity across Cochliobolus pathogens.</title>
        <authorList>
            <person name="Condon B.J."/>
            <person name="Leng Y."/>
            <person name="Wu D."/>
            <person name="Bushley K.E."/>
            <person name="Ohm R.A."/>
            <person name="Otillar R."/>
            <person name="Martin J."/>
            <person name="Schackwitz W."/>
            <person name="Grimwood J."/>
            <person name="MohdZainudin N."/>
            <person name="Xue C."/>
            <person name="Wang R."/>
            <person name="Manning V.A."/>
            <person name="Dhillon B."/>
            <person name="Tu Z.J."/>
            <person name="Steffenson B.J."/>
            <person name="Salamov A."/>
            <person name="Sun H."/>
            <person name="Lowry S."/>
            <person name="LaButti K."/>
            <person name="Han J."/>
            <person name="Copeland A."/>
            <person name="Lindquist E."/>
            <person name="Barry K."/>
            <person name="Schmutz J."/>
            <person name="Baker S.E."/>
            <person name="Ciuffetti L.M."/>
            <person name="Grigoriev I.V."/>
            <person name="Zhong S."/>
            <person name="Turgeon B.G."/>
        </authorList>
    </citation>
    <scope>NUCLEOTIDE SEQUENCE [LARGE SCALE GENOMIC DNA]</scope>
    <source>
        <strain evidence="5">ND90Pr / ATCC 201652</strain>
    </source>
</reference>
<organism evidence="4 5">
    <name type="scientific">Cochliobolus sativus (strain ND90Pr / ATCC 201652)</name>
    <name type="common">Common root rot and spot blotch fungus</name>
    <name type="synonym">Bipolaris sorokiniana</name>
    <dbReference type="NCBI Taxonomy" id="665912"/>
    <lineage>
        <taxon>Eukaryota</taxon>
        <taxon>Fungi</taxon>
        <taxon>Dikarya</taxon>
        <taxon>Ascomycota</taxon>
        <taxon>Pezizomycotina</taxon>
        <taxon>Dothideomycetes</taxon>
        <taxon>Pleosporomycetidae</taxon>
        <taxon>Pleosporales</taxon>
        <taxon>Pleosporineae</taxon>
        <taxon>Pleosporaceae</taxon>
        <taxon>Bipolaris</taxon>
    </lineage>
</organism>
<evidence type="ECO:0000259" key="3">
    <source>
        <dbReference type="PROSITE" id="PS01031"/>
    </source>
</evidence>
<proteinExistence type="inferred from homology"/>
<accession>M2SU70</accession>
<name>M2SU70_COCSN</name>
<dbReference type="InterPro" id="IPR002068">
    <property type="entry name" value="A-crystallin/Hsp20_dom"/>
</dbReference>
<dbReference type="GeneID" id="19138351"/>
<reference evidence="4 5" key="1">
    <citation type="journal article" date="2012" name="PLoS Pathog.">
        <title>Diverse lifestyles and strategies of plant pathogenesis encoded in the genomes of eighteen Dothideomycetes fungi.</title>
        <authorList>
            <person name="Ohm R.A."/>
            <person name="Feau N."/>
            <person name="Henrissat B."/>
            <person name="Schoch C.L."/>
            <person name="Horwitz B.A."/>
            <person name="Barry K.W."/>
            <person name="Condon B.J."/>
            <person name="Copeland A.C."/>
            <person name="Dhillon B."/>
            <person name="Glaser F."/>
            <person name="Hesse C.N."/>
            <person name="Kosti I."/>
            <person name="LaButti K."/>
            <person name="Lindquist E.A."/>
            <person name="Lucas S."/>
            <person name="Salamov A.A."/>
            <person name="Bradshaw R.E."/>
            <person name="Ciuffetti L."/>
            <person name="Hamelin R.C."/>
            <person name="Kema G.H.J."/>
            <person name="Lawrence C."/>
            <person name="Scott J.A."/>
            <person name="Spatafora J.W."/>
            <person name="Turgeon B.G."/>
            <person name="de Wit P.J.G.M."/>
            <person name="Zhong S."/>
            <person name="Goodwin S.B."/>
            <person name="Grigoriev I.V."/>
        </authorList>
    </citation>
    <scope>NUCLEOTIDE SEQUENCE [LARGE SCALE GENOMIC DNA]</scope>
    <source>
        <strain evidence="5">ND90Pr / ATCC 201652</strain>
    </source>
</reference>
<keyword evidence="5" id="KW-1185">Reference proteome</keyword>
<comment type="similarity">
    <text evidence="1 2">Belongs to the small heat shock protein (HSP20) family.</text>
</comment>
<dbReference type="AlphaFoldDB" id="M2SU70"/>
<dbReference type="Proteomes" id="UP000016934">
    <property type="component" value="Unassembled WGS sequence"/>
</dbReference>
<sequence>MSSRSDVLHHSALTRPENGLWSRKSRPDLSHDYVTSPKADLRETTNMYYLEVELPGIGGPHDIETHWLDESTLQIKATIHKTNLEAMWCDDKSDDKPQQQAIYAGGTDNKVDKKISSKENILGQRRGRQGSHVASTMNFWLNERKAGVFMRNVCFAVAVDIDSVQARLSEGLLMIMVPKKDAAALEAKEIFIESA</sequence>
<dbReference type="SUPFAM" id="SSF49764">
    <property type="entry name" value="HSP20-like chaperones"/>
    <property type="match status" value="1"/>
</dbReference>
<evidence type="ECO:0000256" key="1">
    <source>
        <dbReference type="PROSITE-ProRule" id="PRU00285"/>
    </source>
</evidence>
<dbReference type="PROSITE" id="PS01031">
    <property type="entry name" value="SHSP"/>
    <property type="match status" value="1"/>
</dbReference>
<evidence type="ECO:0000313" key="5">
    <source>
        <dbReference type="Proteomes" id="UP000016934"/>
    </source>
</evidence>
<dbReference type="OMA" id="HDIETHW"/>
<dbReference type="eggNOG" id="ENOG502T2UE">
    <property type="taxonomic scope" value="Eukaryota"/>
</dbReference>
<dbReference type="RefSeq" id="XP_007698883.1">
    <property type="nucleotide sequence ID" value="XM_007700693.1"/>
</dbReference>
<evidence type="ECO:0000313" key="4">
    <source>
        <dbReference type="EMBL" id="EMD65845.1"/>
    </source>
</evidence>
<feature type="domain" description="SHSP" evidence="3">
    <location>
        <begin position="29"/>
        <end position="195"/>
    </location>
</feature>
<protein>
    <recommendedName>
        <fullName evidence="3">SHSP domain-containing protein</fullName>
    </recommendedName>
</protein>
<dbReference type="InterPro" id="IPR008978">
    <property type="entry name" value="HSP20-like_chaperone"/>
</dbReference>
<gene>
    <name evidence="4" type="ORF">COCSADRAFT_355236</name>
</gene>
<dbReference type="Gene3D" id="2.60.40.790">
    <property type="match status" value="1"/>
</dbReference>
<dbReference type="OrthoDB" id="3778131at2759"/>
<dbReference type="EMBL" id="KB445641">
    <property type="protein sequence ID" value="EMD65845.1"/>
    <property type="molecule type" value="Genomic_DNA"/>
</dbReference>